<gene>
    <name evidence="2" type="ORF">CK936_29500</name>
</gene>
<feature type="compositionally biased region" description="Basic and acidic residues" evidence="1">
    <location>
        <begin position="181"/>
        <end position="202"/>
    </location>
</feature>
<dbReference type="PANTHER" id="PTHR24637">
    <property type="entry name" value="COLLAGEN"/>
    <property type="match status" value="1"/>
</dbReference>
<feature type="compositionally biased region" description="Pro residues" evidence="1">
    <location>
        <begin position="139"/>
        <end position="152"/>
    </location>
</feature>
<dbReference type="AlphaFoldDB" id="A0A2A2D1M6"/>
<dbReference type="Proteomes" id="UP000218944">
    <property type="component" value="Unassembled WGS sequence"/>
</dbReference>
<dbReference type="EMBL" id="NSJV01000562">
    <property type="protein sequence ID" value="PAU45414.1"/>
    <property type="molecule type" value="Genomic_DNA"/>
</dbReference>
<dbReference type="Pfam" id="PF01391">
    <property type="entry name" value="Collagen"/>
    <property type="match status" value="1"/>
</dbReference>
<feature type="region of interest" description="Disordered" evidence="1">
    <location>
        <begin position="128"/>
        <end position="220"/>
    </location>
</feature>
<name>A0A2A2D1M6_9ACTN</name>
<evidence type="ECO:0000313" key="3">
    <source>
        <dbReference type="Proteomes" id="UP000218944"/>
    </source>
</evidence>
<evidence type="ECO:0000256" key="1">
    <source>
        <dbReference type="SAM" id="MobiDB-lite"/>
    </source>
</evidence>
<feature type="compositionally biased region" description="Basic and acidic residues" evidence="1">
    <location>
        <begin position="155"/>
        <end position="164"/>
    </location>
</feature>
<feature type="compositionally biased region" description="Low complexity" evidence="1">
    <location>
        <begin position="166"/>
        <end position="179"/>
    </location>
</feature>
<dbReference type="InterPro" id="IPR008160">
    <property type="entry name" value="Collagen"/>
</dbReference>
<reference evidence="2 3" key="1">
    <citation type="submission" date="2017-08" db="EMBL/GenBank/DDBJ databases">
        <title>Genome sequence of Streptomyces albireticuli NRRL B-1670.</title>
        <authorList>
            <person name="Graham D.E."/>
            <person name="Mahan K.M."/>
            <person name="Klingeman D.M."/>
            <person name="Hettich R.L."/>
            <person name="Parry R.J."/>
            <person name="Spain J.C."/>
        </authorList>
    </citation>
    <scope>NUCLEOTIDE SEQUENCE [LARGE SCALE GENOMIC DNA]</scope>
    <source>
        <strain evidence="2 3">NRRL B-1670</strain>
    </source>
</reference>
<accession>A0A2A2D1M6</accession>
<evidence type="ECO:0008006" key="4">
    <source>
        <dbReference type="Google" id="ProtNLM"/>
    </source>
</evidence>
<dbReference type="RefSeq" id="WP_095584004.1">
    <property type="nucleotide sequence ID" value="NZ_JAJQQQ010000012.1"/>
</dbReference>
<sequence>MDDDEIRKLLAEKADKPDKGGFLQEESLGKILDARDAQKEREDKAKEDAANAKWFADAVGFKPFEITGWKGEINGLNNAVTALAVEVKGISAGWTPIKLEAPAIINLEEAIMKRFNLEYNRWGLLTRGAPGTGGGAPGAPGPRGPQGPPGPQGPEGRRGPDGRRGQQGQRGARGEAGAAGERGRQGREGRQGARGQRGERGRRPTNSELRTLTESARTADTAIAGLTSRVAQLESNLTGGAGGGPQGGS</sequence>
<feature type="compositionally biased region" description="Polar residues" evidence="1">
    <location>
        <begin position="206"/>
        <end position="218"/>
    </location>
</feature>
<proteinExistence type="predicted"/>
<keyword evidence="3" id="KW-1185">Reference proteome</keyword>
<protein>
    <recommendedName>
        <fullName evidence="4">Collagen triple helix repeat-containing protein</fullName>
    </recommendedName>
</protein>
<evidence type="ECO:0000313" key="2">
    <source>
        <dbReference type="EMBL" id="PAU45414.1"/>
    </source>
</evidence>
<comment type="caution">
    <text evidence="2">The sequence shown here is derived from an EMBL/GenBank/DDBJ whole genome shotgun (WGS) entry which is preliminary data.</text>
</comment>
<organism evidence="2 3">
    <name type="scientific">Streptomyces albireticuli</name>
    <dbReference type="NCBI Taxonomy" id="1940"/>
    <lineage>
        <taxon>Bacteria</taxon>
        <taxon>Bacillati</taxon>
        <taxon>Actinomycetota</taxon>
        <taxon>Actinomycetes</taxon>
        <taxon>Kitasatosporales</taxon>
        <taxon>Streptomycetaceae</taxon>
        <taxon>Streptomyces</taxon>
    </lineage>
</organism>